<name>A0AAF0WSH1_DAUCS</name>
<dbReference type="GO" id="GO:0003700">
    <property type="term" value="F:DNA-binding transcription factor activity"/>
    <property type="evidence" value="ECO:0007669"/>
    <property type="project" value="InterPro"/>
</dbReference>
<feature type="compositionally biased region" description="Polar residues" evidence="5">
    <location>
        <begin position="708"/>
        <end position="717"/>
    </location>
</feature>
<feature type="region of interest" description="Disordered" evidence="5">
    <location>
        <begin position="697"/>
        <end position="746"/>
    </location>
</feature>
<evidence type="ECO:0000259" key="6">
    <source>
        <dbReference type="PROSITE" id="PS50888"/>
    </source>
</evidence>
<organism evidence="7 8">
    <name type="scientific">Daucus carota subsp. sativus</name>
    <name type="common">Carrot</name>
    <dbReference type="NCBI Taxonomy" id="79200"/>
    <lineage>
        <taxon>Eukaryota</taxon>
        <taxon>Viridiplantae</taxon>
        <taxon>Streptophyta</taxon>
        <taxon>Embryophyta</taxon>
        <taxon>Tracheophyta</taxon>
        <taxon>Spermatophyta</taxon>
        <taxon>Magnoliopsida</taxon>
        <taxon>eudicotyledons</taxon>
        <taxon>Gunneridae</taxon>
        <taxon>Pentapetalae</taxon>
        <taxon>asterids</taxon>
        <taxon>campanulids</taxon>
        <taxon>Apiales</taxon>
        <taxon>Apiaceae</taxon>
        <taxon>Apioideae</taxon>
        <taxon>Scandiceae</taxon>
        <taxon>Daucinae</taxon>
        <taxon>Daucus</taxon>
        <taxon>Daucus sect. Daucus</taxon>
    </lineage>
</organism>
<dbReference type="PANTHER" id="PTHR46196:SF4">
    <property type="entry name" value="TRANSCRIPTION FACTOR LHW"/>
    <property type="match status" value="1"/>
</dbReference>
<evidence type="ECO:0000313" key="8">
    <source>
        <dbReference type="Proteomes" id="UP000077755"/>
    </source>
</evidence>
<dbReference type="Pfam" id="PF23176">
    <property type="entry name" value="bHLH_LHW"/>
    <property type="match status" value="1"/>
</dbReference>
<dbReference type="CDD" id="cd18915">
    <property type="entry name" value="bHLH_AtLHW_like"/>
    <property type="match status" value="1"/>
</dbReference>
<reference evidence="7" key="2">
    <citation type="submission" date="2022-03" db="EMBL/GenBank/DDBJ databases">
        <title>Draft title - Genomic analysis of global carrot germplasm unveils the trajectory of domestication and the origin of high carotenoid orange carrot.</title>
        <authorList>
            <person name="Iorizzo M."/>
            <person name="Ellison S."/>
            <person name="Senalik D."/>
            <person name="Macko-Podgorni A."/>
            <person name="Grzebelus D."/>
            <person name="Bostan H."/>
            <person name="Rolling W."/>
            <person name="Curaba J."/>
            <person name="Simon P."/>
        </authorList>
    </citation>
    <scope>NUCLEOTIDE SEQUENCE</scope>
    <source>
        <tissue evidence="7">Leaf</tissue>
    </source>
</reference>
<dbReference type="InterPro" id="IPR025610">
    <property type="entry name" value="MYC/MYB_N"/>
</dbReference>
<dbReference type="InterPro" id="IPR011598">
    <property type="entry name" value="bHLH_dom"/>
</dbReference>
<dbReference type="GO" id="GO:0005634">
    <property type="term" value="C:nucleus"/>
    <property type="evidence" value="ECO:0007669"/>
    <property type="project" value="UniProtKB-SubCell"/>
</dbReference>
<dbReference type="EMBL" id="CP093345">
    <property type="protein sequence ID" value="WOG94569.1"/>
    <property type="molecule type" value="Genomic_DNA"/>
</dbReference>
<dbReference type="GO" id="GO:0046983">
    <property type="term" value="F:protein dimerization activity"/>
    <property type="evidence" value="ECO:0007669"/>
    <property type="project" value="InterPro"/>
</dbReference>
<dbReference type="InterPro" id="IPR043561">
    <property type="entry name" value="LHW-like"/>
</dbReference>
<dbReference type="AlphaFoldDB" id="A0AAF0WSH1"/>
<dbReference type="PROSITE" id="PS50888">
    <property type="entry name" value="BHLH"/>
    <property type="match status" value="1"/>
</dbReference>
<keyword evidence="3" id="KW-0804">Transcription</keyword>
<reference evidence="7" key="1">
    <citation type="journal article" date="2016" name="Nat. Genet.">
        <title>A high-quality carrot genome assembly provides new insights into carotenoid accumulation and asterid genome evolution.</title>
        <authorList>
            <person name="Iorizzo M."/>
            <person name="Ellison S."/>
            <person name="Senalik D."/>
            <person name="Zeng P."/>
            <person name="Satapoomin P."/>
            <person name="Huang J."/>
            <person name="Bowman M."/>
            <person name="Iovene M."/>
            <person name="Sanseverino W."/>
            <person name="Cavagnaro P."/>
            <person name="Yildiz M."/>
            <person name="Macko-Podgorni A."/>
            <person name="Moranska E."/>
            <person name="Grzebelus E."/>
            <person name="Grzebelus D."/>
            <person name="Ashrafi H."/>
            <person name="Zheng Z."/>
            <person name="Cheng S."/>
            <person name="Spooner D."/>
            <person name="Van Deynze A."/>
            <person name="Simon P."/>
        </authorList>
    </citation>
    <scope>NUCLEOTIDE SEQUENCE</scope>
    <source>
        <tissue evidence="7">Leaf</tissue>
    </source>
</reference>
<evidence type="ECO:0000256" key="1">
    <source>
        <dbReference type="ARBA" id="ARBA00004123"/>
    </source>
</evidence>
<evidence type="ECO:0000256" key="5">
    <source>
        <dbReference type="SAM" id="MobiDB-lite"/>
    </source>
</evidence>
<evidence type="ECO:0000256" key="3">
    <source>
        <dbReference type="ARBA" id="ARBA00023163"/>
    </source>
</evidence>
<evidence type="ECO:0000313" key="7">
    <source>
        <dbReference type="EMBL" id="WOG94569.1"/>
    </source>
</evidence>
<evidence type="ECO:0000256" key="4">
    <source>
        <dbReference type="ARBA" id="ARBA00023242"/>
    </source>
</evidence>
<feature type="compositionally biased region" description="Basic and acidic residues" evidence="5">
    <location>
        <begin position="732"/>
        <end position="746"/>
    </location>
</feature>
<dbReference type="Pfam" id="PF14215">
    <property type="entry name" value="bHLH-MYC_N"/>
    <property type="match status" value="1"/>
</dbReference>
<proteinExistence type="predicted"/>
<accession>A0AAF0WSH1</accession>
<dbReference type="PANTHER" id="PTHR46196">
    <property type="entry name" value="TRANSCRIPTION FACTOR BHLH155-LIKE ISOFORM X1-RELATED"/>
    <property type="match status" value="1"/>
</dbReference>
<evidence type="ECO:0000256" key="2">
    <source>
        <dbReference type="ARBA" id="ARBA00023015"/>
    </source>
</evidence>
<comment type="subcellular location">
    <subcellularLocation>
        <location evidence="1">Nucleus</location>
    </subcellularLocation>
</comment>
<keyword evidence="2" id="KW-0805">Transcription regulation</keyword>
<feature type="domain" description="BHLH" evidence="6">
    <location>
        <begin position="731"/>
        <end position="780"/>
    </location>
</feature>
<dbReference type="Proteomes" id="UP000077755">
    <property type="component" value="Chromosome 3"/>
</dbReference>
<sequence length="946" mass="103677">MGYLLKEALKTLCGVNQWSYAVFWKIGCQNPKLLIWEESYYGPITYSGVPPMPDLVSPEACNSLGFQGGDRVQLLVNKMMLDNYVYVVGEGLVGRAAFTGNSHWILTHNYTKEYYPPEVLGEMLQQISAGMQTVAVIPVLPHGVVQLGSSSSIIENMQFVDDVKTLILQLGYVPGSLFSDNLASKEPSSEIGALMIENPASMSSTGKCNFTDLTSYTTNNYGQQNDSLAQMLGGQTSNLARQIQDDRQSSGPNFQNCHLFVSNNHSQAQVIPNIKTTADHKNQTENEISKAEIVTADSKLWQNEEASFHIPRSIMNQQSSLGPSAIVPGNRIVEKKMLVNAAVGNGGLNESDAFLSKWVIAGLNSNHTGSSSAPPHKPINPHNALGSLPETANVSSVLSVNGMAKRHNLPVLSSESEFQNGSQYSTELSTLSFATNSNSAVNLLPASITNKKNEIQDITCTQGDSYRDKEGVKNIKFQQRNVPFPSSENHSNMSSHSSGFIHDTQKQNSGYQDIAHAQYEDAYAQTQSGNDLFDVFGMNFKNSLFDESWKGFVHDGPGPDSNYLDKNTNTLYKIQNASSELQVVSEENSDSGVLCRTGTDHLLDAVVCRVQAGTKQVSDENLSCRASLEKISGPIAATASTSSRLANNSNQVQEACSNPAKSLPEEGALKSYSFNYKPCKEEPGKFSQTTSFYGSQSSSWVEQGPEIKQSSSTTTFSKRSDEISKSNRKRLKPGENPRPRPKDRQMIQDRVKELREIVPNSSKCSIDALLERTIKHMLFLQSVTKHADKLKQTGESMIINKEGGLLLKDNFDGGATWAYEVGSQSMVCPIIVEDLSPPRQMLVEMLCEERGLFLEIADIVRGLGLTILKGIMETRNDKIWARFAVEANRDVTRMEIFLSLVRLLEQSVESKAEPANCVGGIDGAMSHQAFHPGVSIAATGRPCNFQ</sequence>
<keyword evidence="4" id="KW-0539">Nucleus</keyword>
<dbReference type="KEGG" id="dcr:108214552"/>
<gene>
    <name evidence="7" type="ORF">DCAR_0313865</name>
</gene>
<keyword evidence="8" id="KW-1185">Reference proteome</keyword>
<protein>
    <recommendedName>
        <fullName evidence="6">BHLH domain-containing protein</fullName>
    </recommendedName>
</protein>